<dbReference type="EC" id="3.1.-.-" evidence="3"/>
<dbReference type="InterPro" id="IPR003477">
    <property type="entry name" value="PemK-like"/>
</dbReference>
<reference evidence="4 5" key="1">
    <citation type="submission" date="2014-08" db="EMBL/GenBank/DDBJ databases">
        <title>Clostridium innocuum, an unnegligible vancomycin-resistant pathogen causing extra-intestinal infections.</title>
        <authorList>
            <person name="Feng Y."/>
            <person name="Chiu C.-H."/>
        </authorList>
    </citation>
    <scope>NUCLEOTIDE SEQUENCE [LARGE SCALE GENOMIC DNA]</scope>
    <source>
        <strain evidence="4 5">AN88</strain>
    </source>
</reference>
<dbReference type="GO" id="GO:0003677">
    <property type="term" value="F:DNA binding"/>
    <property type="evidence" value="ECO:0007669"/>
    <property type="project" value="InterPro"/>
</dbReference>
<dbReference type="InterPro" id="IPR011067">
    <property type="entry name" value="Plasmid_toxin/cell-grow_inhib"/>
</dbReference>
<organism evidence="4 5">
    <name type="scientific">Clostridium innocuum</name>
    <dbReference type="NCBI Taxonomy" id="1522"/>
    <lineage>
        <taxon>Bacteria</taxon>
        <taxon>Bacillati</taxon>
        <taxon>Bacillota</taxon>
        <taxon>Clostridia</taxon>
        <taxon>Eubacteriales</taxon>
        <taxon>Clostridiaceae</taxon>
        <taxon>Clostridium</taxon>
    </lineage>
</organism>
<dbReference type="PANTHER" id="PTHR33988:SF2">
    <property type="entry name" value="ENDORIBONUCLEASE MAZF"/>
    <property type="match status" value="1"/>
</dbReference>
<keyword evidence="3" id="KW-0540">Nuclease</keyword>
<evidence type="ECO:0000313" key="5">
    <source>
        <dbReference type="Proteomes" id="UP000030008"/>
    </source>
</evidence>
<dbReference type="Proteomes" id="UP000030008">
    <property type="component" value="Unassembled WGS sequence"/>
</dbReference>
<keyword evidence="2" id="KW-1277">Toxin-antitoxin system</keyword>
<dbReference type="AlphaFoldDB" id="A0A099I167"/>
<sequence>MNKDWAYRRGDIYYADLNPVCGSEQGGLRPVVVIQNNIGNKHAPTLIVAMVTTKTTKKANLPTHYLIRNNDAFAEPSIVLLEQIRTIDKKRIKSYLGKTTEKELLGIDKALVRSLSLAYLIKIHDTR</sequence>
<comment type="function">
    <text evidence="3">Toxic component of a type II toxin-antitoxin (TA) system.</text>
</comment>
<keyword evidence="3" id="KW-0255">Endonuclease</keyword>
<dbReference type="SUPFAM" id="SSF50118">
    <property type="entry name" value="Cell growth inhibitor/plasmid maintenance toxic component"/>
    <property type="match status" value="1"/>
</dbReference>
<dbReference type="GO" id="GO:0016787">
    <property type="term" value="F:hydrolase activity"/>
    <property type="evidence" value="ECO:0007669"/>
    <property type="project" value="UniProtKB-KW"/>
</dbReference>
<accession>A0A099I167</accession>
<dbReference type="Gene3D" id="2.30.30.110">
    <property type="match status" value="1"/>
</dbReference>
<dbReference type="Pfam" id="PF02452">
    <property type="entry name" value="PemK_toxin"/>
    <property type="match status" value="1"/>
</dbReference>
<protein>
    <recommendedName>
        <fullName evidence="3">mRNA interferase</fullName>
        <ecNumber evidence="3">3.1.-.-</ecNumber>
    </recommendedName>
</protein>
<proteinExistence type="inferred from homology"/>
<dbReference type="EMBL" id="JQIF01000113">
    <property type="protein sequence ID" value="KGJ51430.1"/>
    <property type="molecule type" value="Genomic_DNA"/>
</dbReference>
<evidence type="ECO:0000256" key="2">
    <source>
        <dbReference type="ARBA" id="ARBA00022649"/>
    </source>
</evidence>
<name>A0A099I167_CLOIN</name>
<dbReference type="RefSeq" id="WP_044907989.1">
    <property type="nucleotide sequence ID" value="NZ_JQIF01000113.1"/>
</dbReference>
<dbReference type="GO" id="GO:0006402">
    <property type="term" value="P:mRNA catabolic process"/>
    <property type="evidence" value="ECO:0007669"/>
    <property type="project" value="TreeGrafter"/>
</dbReference>
<evidence type="ECO:0000313" key="4">
    <source>
        <dbReference type="EMBL" id="KGJ51430.1"/>
    </source>
</evidence>
<dbReference type="PANTHER" id="PTHR33988">
    <property type="entry name" value="ENDORIBONUCLEASE MAZF-RELATED"/>
    <property type="match status" value="1"/>
</dbReference>
<comment type="similarity">
    <text evidence="1 3">Belongs to the PemK/MazF family.</text>
</comment>
<evidence type="ECO:0000256" key="1">
    <source>
        <dbReference type="ARBA" id="ARBA00007521"/>
    </source>
</evidence>
<evidence type="ECO:0000256" key="3">
    <source>
        <dbReference type="PIRNR" id="PIRNR033490"/>
    </source>
</evidence>
<dbReference type="GO" id="GO:0004521">
    <property type="term" value="F:RNA endonuclease activity"/>
    <property type="evidence" value="ECO:0007669"/>
    <property type="project" value="TreeGrafter"/>
</dbReference>
<gene>
    <name evidence="4" type="ORF">CIAN88_20930</name>
</gene>
<dbReference type="PIRSF" id="PIRSF033490">
    <property type="entry name" value="MazF"/>
    <property type="match status" value="1"/>
</dbReference>
<dbReference type="GO" id="GO:0016075">
    <property type="term" value="P:rRNA catabolic process"/>
    <property type="evidence" value="ECO:0007669"/>
    <property type="project" value="TreeGrafter"/>
</dbReference>
<comment type="caution">
    <text evidence="4">The sequence shown here is derived from an EMBL/GenBank/DDBJ whole genome shotgun (WGS) entry which is preliminary data.</text>
</comment>
<keyword evidence="3" id="KW-0378">Hydrolase</keyword>